<sequence length="32" mass="3686">MLVIQILPVPDNLKVSTDCWFCKPAAHKCRCR</sequence>
<evidence type="ECO:0000313" key="1">
    <source>
        <dbReference type="EMBL" id="JAD92378.1"/>
    </source>
</evidence>
<accession>A0A0A9E072</accession>
<dbReference type="AlphaFoldDB" id="A0A0A9E072"/>
<reference evidence="1" key="2">
    <citation type="journal article" date="2015" name="Data Brief">
        <title>Shoot transcriptome of the giant reed, Arundo donax.</title>
        <authorList>
            <person name="Barrero R.A."/>
            <person name="Guerrero F.D."/>
            <person name="Moolhuijzen P."/>
            <person name="Goolsby J.A."/>
            <person name="Tidwell J."/>
            <person name="Bellgard S.E."/>
            <person name="Bellgard M.I."/>
        </authorList>
    </citation>
    <scope>NUCLEOTIDE SEQUENCE</scope>
    <source>
        <tissue evidence="1">Shoot tissue taken approximately 20 cm above the soil surface</tissue>
    </source>
</reference>
<proteinExistence type="predicted"/>
<protein>
    <submittedName>
        <fullName evidence="1">Uncharacterized protein</fullName>
    </submittedName>
</protein>
<reference evidence="1" key="1">
    <citation type="submission" date="2014-09" db="EMBL/GenBank/DDBJ databases">
        <authorList>
            <person name="Magalhaes I.L.F."/>
            <person name="Oliveira U."/>
            <person name="Santos F.R."/>
            <person name="Vidigal T.H.D.A."/>
            <person name="Brescovit A.D."/>
            <person name="Santos A.J."/>
        </authorList>
    </citation>
    <scope>NUCLEOTIDE SEQUENCE</scope>
    <source>
        <tissue evidence="1">Shoot tissue taken approximately 20 cm above the soil surface</tissue>
    </source>
</reference>
<name>A0A0A9E072_ARUDO</name>
<organism evidence="1">
    <name type="scientific">Arundo donax</name>
    <name type="common">Giant reed</name>
    <name type="synonym">Donax arundinaceus</name>
    <dbReference type="NCBI Taxonomy" id="35708"/>
    <lineage>
        <taxon>Eukaryota</taxon>
        <taxon>Viridiplantae</taxon>
        <taxon>Streptophyta</taxon>
        <taxon>Embryophyta</taxon>
        <taxon>Tracheophyta</taxon>
        <taxon>Spermatophyta</taxon>
        <taxon>Magnoliopsida</taxon>
        <taxon>Liliopsida</taxon>
        <taxon>Poales</taxon>
        <taxon>Poaceae</taxon>
        <taxon>PACMAD clade</taxon>
        <taxon>Arundinoideae</taxon>
        <taxon>Arundineae</taxon>
        <taxon>Arundo</taxon>
    </lineage>
</organism>
<dbReference type="EMBL" id="GBRH01205517">
    <property type="protein sequence ID" value="JAD92378.1"/>
    <property type="molecule type" value="Transcribed_RNA"/>
</dbReference>